<dbReference type="AlphaFoldDB" id="A0AAI9XYG3"/>
<gene>
    <name evidence="1" type="ORF">CCUS01_07559</name>
</gene>
<organism evidence="1 2">
    <name type="scientific">Colletotrichum cuscutae</name>
    <dbReference type="NCBI Taxonomy" id="1209917"/>
    <lineage>
        <taxon>Eukaryota</taxon>
        <taxon>Fungi</taxon>
        <taxon>Dikarya</taxon>
        <taxon>Ascomycota</taxon>
        <taxon>Pezizomycotina</taxon>
        <taxon>Sordariomycetes</taxon>
        <taxon>Hypocreomycetidae</taxon>
        <taxon>Glomerellales</taxon>
        <taxon>Glomerellaceae</taxon>
        <taxon>Colletotrichum</taxon>
        <taxon>Colletotrichum acutatum species complex</taxon>
    </lineage>
</organism>
<dbReference type="EMBL" id="MPDP01000262">
    <property type="protein sequence ID" value="KAK1465442.1"/>
    <property type="molecule type" value="Genomic_DNA"/>
</dbReference>
<evidence type="ECO:0000313" key="2">
    <source>
        <dbReference type="Proteomes" id="UP001239213"/>
    </source>
</evidence>
<protein>
    <submittedName>
        <fullName evidence="1">Uncharacterized protein</fullName>
    </submittedName>
</protein>
<reference evidence="1" key="1">
    <citation type="submission" date="2016-11" db="EMBL/GenBank/DDBJ databases">
        <title>The genome sequence of Colletotrichum cuscutae.</title>
        <authorList>
            <person name="Baroncelli R."/>
        </authorList>
    </citation>
    <scope>NUCLEOTIDE SEQUENCE</scope>
    <source>
        <strain evidence="1">IMI 304802</strain>
    </source>
</reference>
<dbReference type="Proteomes" id="UP001239213">
    <property type="component" value="Unassembled WGS sequence"/>
</dbReference>
<comment type="caution">
    <text evidence="1">The sequence shown here is derived from an EMBL/GenBank/DDBJ whole genome shotgun (WGS) entry which is preliminary data.</text>
</comment>
<accession>A0AAI9XYG3</accession>
<proteinExistence type="predicted"/>
<sequence>MFPFASRVSCQLATCPGIRFLAGLGPTIWFVPGNTWHMSDLECLGLAAIRPLLSCKWSKQAESWC</sequence>
<keyword evidence="2" id="KW-1185">Reference proteome</keyword>
<evidence type="ECO:0000313" key="1">
    <source>
        <dbReference type="EMBL" id="KAK1465442.1"/>
    </source>
</evidence>
<name>A0AAI9XYG3_9PEZI</name>